<evidence type="ECO:0000256" key="13">
    <source>
        <dbReference type="SAM" id="MobiDB-lite"/>
    </source>
</evidence>
<dbReference type="PROSITE" id="PS51374">
    <property type="entry name" value="NDPK_LIKE"/>
    <property type="match status" value="4"/>
</dbReference>
<keyword evidence="7 15" id="KW-0418">Kinase</keyword>
<dbReference type="Pfam" id="PF00334">
    <property type="entry name" value="NDK"/>
    <property type="match status" value="4"/>
</dbReference>
<evidence type="ECO:0000313" key="15">
    <source>
        <dbReference type="EMBL" id="TPX76673.1"/>
    </source>
</evidence>
<evidence type="ECO:0000256" key="1">
    <source>
        <dbReference type="ARBA" id="ARBA00008142"/>
    </source>
</evidence>
<keyword evidence="9" id="KW-0460">Magnesium</keyword>
<feature type="domain" description="Nucleoside diphosphate kinase-like" evidence="14">
    <location>
        <begin position="345"/>
        <end position="481"/>
    </location>
</feature>
<protein>
    <recommendedName>
        <fullName evidence="2">Nucleoside diphosphate kinase</fullName>
    </recommendedName>
</protein>
<keyword evidence="16" id="KW-1185">Reference proteome</keyword>
<dbReference type="Gene3D" id="3.30.70.141">
    <property type="entry name" value="Nucleoside diphosphate kinase-like domain"/>
    <property type="match status" value="4"/>
</dbReference>
<name>A0A507FK83_9FUNG</name>
<feature type="domain" description="Nucleoside diphosphate kinase-like" evidence="14">
    <location>
        <begin position="689"/>
        <end position="828"/>
    </location>
</feature>
<dbReference type="PROSITE" id="PS00469">
    <property type="entry name" value="NDPK"/>
    <property type="match status" value="2"/>
</dbReference>
<gene>
    <name evidence="15" type="primary">YNK1C</name>
    <name evidence="15" type="ORF">CcCBS67573_g02073</name>
</gene>
<evidence type="ECO:0000256" key="8">
    <source>
        <dbReference type="ARBA" id="ARBA00022840"/>
    </source>
</evidence>
<dbReference type="PANTHER" id="PTHR46161">
    <property type="entry name" value="NUCLEOSIDE DIPHOSPHATE KINASE"/>
    <property type="match status" value="1"/>
</dbReference>
<feature type="region of interest" description="Disordered" evidence="13">
    <location>
        <begin position="849"/>
        <end position="869"/>
    </location>
</feature>
<feature type="compositionally biased region" description="Polar residues" evidence="13">
    <location>
        <begin position="995"/>
        <end position="1014"/>
    </location>
</feature>
<feature type="binding site" evidence="11">
    <location>
        <position position="555"/>
    </location>
    <ligand>
        <name>ATP</name>
        <dbReference type="ChEBI" id="CHEBI:30616"/>
    </ligand>
</feature>
<feature type="compositionally biased region" description="Basic and acidic residues" evidence="13">
    <location>
        <begin position="972"/>
        <end position="994"/>
    </location>
</feature>
<feature type="active site" description="Pros-phosphohistidine intermediate" evidence="11">
    <location>
        <position position="805"/>
    </location>
</feature>
<feature type="binding site" evidence="11">
    <location>
        <position position="660"/>
    </location>
    <ligand>
        <name>ATP</name>
        <dbReference type="ChEBI" id="CHEBI:30616"/>
    </ligand>
</feature>
<evidence type="ECO:0000256" key="4">
    <source>
        <dbReference type="ARBA" id="ARBA00022679"/>
    </source>
</evidence>
<accession>A0A507FK83</accession>
<dbReference type="InterPro" id="IPR001564">
    <property type="entry name" value="Nucleoside_diP_kinase"/>
</dbReference>
<feature type="active site" description="Pros-phosphohistidine intermediate" evidence="11">
    <location>
        <position position="303"/>
    </location>
</feature>
<feature type="domain" description="Nucleoside diphosphate kinase-like" evidence="14">
    <location>
        <begin position="186"/>
        <end position="326"/>
    </location>
</feature>
<dbReference type="AlphaFoldDB" id="A0A507FK83"/>
<feature type="binding site" evidence="11">
    <location>
        <position position="697"/>
    </location>
    <ligand>
        <name>ATP</name>
        <dbReference type="ChEBI" id="CHEBI:30616"/>
    </ligand>
</feature>
<feature type="binding site" evidence="11">
    <location>
        <position position="778"/>
    </location>
    <ligand>
        <name>ATP</name>
        <dbReference type="ChEBI" id="CHEBI:30616"/>
    </ligand>
</feature>
<keyword evidence="4" id="KW-0808">Transferase</keyword>
<dbReference type="OrthoDB" id="2162449at2759"/>
<evidence type="ECO:0000313" key="16">
    <source>
        <dbReference type="Proteomes" id="UP000320333"/>
    </source>
</evidence>
<keyword evidence="3" id="KW-0963">Cytoplasm</keyword>
<dbReference type="GO" id="GO:0005524">
    <property type="term" value="F:ATP binding"/>
    <property type="evidence" value="ECO:0007669"/>
    <property type="project" value="UniProtKB-KW"/>
</dbReference>
<feature type="region of interest" description="Disordered" evidence="13">
    <location>
        <begin position="888"/>
        <end position="1014"/>
    </location>
</feature>
<proteinExistence type="inferred from homology"/>
<sequence>MASKKVEVAPVMAAAHNNAEFLSMIGKPGLIAKFAGPCEAMQTILRRYKVDYGENISFVQAITDNISCFEHIRNQSCPVFAFFFGKLLIRVVRGANAPFVERTIKEQMQLEEHGLPHVQCAPDELTRPIIDFLNPPEPEPTVQETPQPSKSNPSSRRESQLDTRRASTSEASAQAQADMDIDRSNHEQTFAMLKPDAMMPSILEEVVSSLYRHRIHVLQVKKIWLTKEQAQELYKEAAGMDYFDRLVDYISCAPVLAFELSKENVIEEWRQIVGPRDPKDAKLDAPKSLRGMYGNDRLMNSFHASDGPVSAARELAFIFGPETQFNTLEYTPPTNPKSSQSNGLLQKTLAVIKPEAMLRVDDIISRIVSRGYKVAKKDEFLLNVERAQELSLEFLETPLFEESVQSLMSAPVLCLMIKGENAIEGWMEMLGPSDPELARKTCPMSLRAQFGLTISSNGVHGSQTVDLAIQQLQSFFPHYLNTNASRSSIFKSPIGSLQASRAGSKAQLVSSSMRMSFAILEHQRMDNAAKAAEEEIRGWMEDMPPFVERTLALIKPDAYPDKKQAIVDRIFEDGFSIIEQREIQFSLETAQEFYKEHAEKEFYGQLTGWMSSAPIYALVLEKTGGVQAWRNLAGPTNSEKAREESSTSIRALFGTDGSLNAVHGSDSTTSADREINLVFGGEVSSMPPLQTTLALIKPDAYPAHKNHIANKLKQCKLTILNEKELHMTLGMAQEFYREHEGKPFFEDLTTWMSSAPIYAMVLEGPSGVKAWRNLAGPTNSETARETAPWSIRAKFGTDGSTNAVHGSDSPESAEREINIIFNINTDSQVATTKPDTAVDLGSVKKLNLNENHFPSGPGSRSTSLRASLAQSRASTAHLLNSSLRVENSYQQESDVQNEVQQQETPPPVPVEDASHHSQGNLNLADDGEAEPIPSQPEGVSEETGSHEAGASDAINLENSETPQDAVEAQNLEIEHPDAQVDDSKHELGNEKDASDPSSDATAILASDSSHTLAQ</sequence>
<feature type="compositionally biased region" description="Low complexity" evidence="13">
    <location>
        <begin position="168"/>
        <end position="177"/>
    </location>
</feature>
<feature type="region of interest" description="Disordered" evidence="13">
    <location>
        <begin position="129"/>
        <end position="181"/>
    </location>
</feature>
<feature type="binding site" evidence="11">
    <location>
        <position position="802"/>
    </location>
    <ligand>
        <name>ATP</name>
        <dbReference type="ChEBI" id="CHEBI:30616"/>
    </ligand>
</feature>
<feature type="binding site" evidence="11">
    <location>
        <position position="630"/>
    </location>
    <ligand>
        <name>ATP</name>
        <dbReference type="ChEBI" id="CHEBI:30616"/>
    </ligand>
</feature>
<keyword evidence="6" id="KW-0547">Nucleotide-binding</keyword>
<feature type="active site" description="Pros-phosphohistidine intermediate" evidence="11">
    <location>
        <position position="460"/>
    </location>
</feature>
<keyword evidence="5" id="KW-0479">Metal-binding</keyword>
<dbReference type="EMBL" id="QEAP01000040">
    <property type="protein sequence ID" value="TPX76673.1"/>
    <property type="molecule type" value="Genomic_DNA"/>
</dbReference>
<evidence type="ECO:0000256" key="12">
    <source>
        <dbReference type="RuleBase" id="RU004011"/>
    </source>
</evidence>
<organism evidence="15 16">
    <name type="scientific">Chytriomyces confervae</name>
    <dbReference type="NCBI Taxonomy" id="246404"/>
    <lineage>
        <taxon>Eukaryota</taxon>
        <taxon>Fungi</taxon>
        <taxon>Fungi incertae sedis</taxon>
        <taxon>Chytridiomycota</taxon>
        <taxon>Chytridiomycota incertae sedis</taxon>
        <taxon>Chytridiomycetes</taxon>
        <taxon>Chytridiales</taxon>
        <taxon>Chytriomycetaceae</taxon>
        <taxon>Chytriomyces</taxon>
    </lineage>
</organism>
<dbReference type="PRINTS" id="PR01243">
    <property type="entry name" value="NUCDPKINASE"/>
</dbReference>
<comment type="caution">
    <text evidence="15">The sequence shown here is derived from an EMBL/GenBank/DDBJ whole genome shotgun (WGS) entry which is preliminary data.</text>
</comment>
<dbReference type="InterPro" id="IPR023005">
    <property type="entry name" value="Nucleoside_diP_kinase_AS"/>
</dbReference>
<evidence type="ECO:0000256" key="9">
    <source>
        <dbReference type="ARBA" id="ARBA00022842"/>
    </source>
</evidence>
<keyword evidence="8" id="KW-0067">ATP-binding</keyword>
<feature type="binding site" evidence="11">
    <location>
        <position position="602"/>
    </location>
    <ligand>
        <name>ATP</name>
        <dbReference type="ChEBI" id="CHEBI:30616"/>
    </ligand>
</feature>
<evidence type="ECO:0000256" key="2">
    <source>
        <dbReference type="ARBA" id="ARBA00017632"/>
    </source>
</evidence>
<evidence type="ECO:0000256" key="7">
    <source>
        <dbReference type="ARBA" id="ARBA00022777"/>
    </source>
</evidence>
<feature type="binding site" evidence="11">
    <location>
        <position position="792"/>
    </location>
    <ligand>
        <name>ATP</name>
        <dbReference type="ChEBI" id="CHEBI:30616"/>
    </ligand>
</feature>
<comment type="caution">
    <text evidence="11">Lacks conserved residue(s) required for the propagation of feature annotation.</text>
</comment>
<dbReference type="GO" id="GO:0046872">
    <property type="term" value="F:metal ion binding"/>
    <property type="evidence" value="ECO:0007669"/>
    <property type="project" value="UniProtKB-KW"/>
</dbReference>
<dbReference type="InterPro" id="IPR034907">
    <property type="entry name" value="NDK-like_dom"/>
</dbReference>
<dbReference type="GO" id="GO:0004550">
    <property type="term" value="F:nucleoside diphosphate kinase activity"/>
    <property type="evidence" value="ECO:0007669"/>
    <property type="project" value="InterPro"/>
</dbReference>
<dbReference type="SMART" id="SM00562">
    <property type="entry name" value="NDK"/>
    <property type="match status" value="4"/>
</dbReference>
<evidence type="ECO:0000259" key="14">
    <source>
        <dbReference type="SMART" id="SM00562"/>
    </source>
</evidence>
<evidence type="ECO:0000256" key="5">
    <source>
        <dbReference type="ARBA" id="ARBA00022723"/>
    </source>
</evidence>
<comment type="similarity">
    <text evidence="1 11 12">Belongs to the NDK family.</text>
</comment>
<feature type="binding site" evidence="11">
    <location>
        <position position="744"/>
    </location>
    <ligand>
        <name>ATP</name>
        <dbReference type="ChEBI" id="CHEBI:30616"/>
    </ligand>
</feature>
<feature type="compositionally biased region" description="Low complexity" evidence="13">
    <location>
        <begin position="859"/>
        <end position="869"/>
    </location>
</feature>
<feature type="compositionally biased region" description="Basic and acidic residues" evidence="13">
    <location>
        <begin position="155"/>
        <end position="167"/>
    </location>
</feature>
<dbReference type="PANTHER" id="PTHR46161:SF3">
    <property type="entry name" value="NUCLEOSIDE DIPHOSPHATE KINASE DDB_G0292928-RELATED"/>
    <property type="match status" value="1"/>
</dbReference>
<feature type="active site" description="Pros-phosphohistidine intermediate" evidence="11">
    <location>
        <position position="663"/>
    </location>
</feature>
<evidence type="ECO:0000256" key="3">
    <source>
        <dbReference type="ARBA" id="ARBA00022490"/>
    </source>
</evidence>
<reference evidence="15 16" key="1">
    <citation type="journal article" date="2019" name="Sci. Rep.">
        <title>Comparative genomics of chytrid fungi reveal insights into the obligate biotrophic and pathogenic lifestyle of Synchytrium endobioticum.</title>
        <authorList>
            <person name="van de Vossenberg B.T.L.H."/>
            <person name="Warris S."/>
            <person name="Nguyen H.D.T."/>
            <person name="van Gent-Pelzer M.P.E."/>
            <person name="Joly D.L."/>
            <person name="van de Geest H.C."/>
            <person name="Bonants P.J.M."/>
            <person name="Smith D.S."/>
            <person name="Levesque C.A."/>
            <person name="van der Lee T.A.J."/>
        </authorList>
    </citation>
    <scope>NUCLEOTIDE SEQUENCE [LARGE SCALE GENOMIC DNA]</scope>
    <source>
        <strain evidence="15 16">CBS 675.73</strain>
    </source>
</reference>
<feature type="domain" description="Nucleoside diphosphate kinase-like" evidence="14">
    <location>
        <begin position="547"/>
        <end position="686"/>
    </location>
</feature>
<dbReference type="GO" id="GO:0006228">
    <property type="term" value="P:UTP biosynthetic process"/>
    <property type="evidence" value="ECO:0007669"/>
    <property type="project" value="InterPro"/>
</dbReference>
<feature type="binding site" evidence="11">
    <location>
        <position position="636"/>
    </location>
    <ligand>
        <name>ATP</name>
        <dbReference type="ChEBI" id="CHEBI:30616"/>
    </ligand>
</feature>
<evidence type="ECO:0000256" key="11">
    <source>
        <dbReference type="PROSITE-ProRule" id="PRU00706"/>
    </source>
</evidence>
<keyword evidence="10" id="KW-0546">Nucleotide metabolism</keyword>
<dbReference type="GO" id="GO:0006183">
    <property type="term" value="P:GTP biosynthetic process"/>
    <property type="evidence" value="ECO:0007669"/>
    <property type="project" value="InterPro"/>
</dbReference>
<feature type="binding site" evidence="11">
    <location>
        <position position="772"/>
    </location>
    <ligand>
        <name>ATP</name>
        <dbReference type="ChEBI" id="CHEBI:30616"/>
    </ligand>
</feature>
<dbReference type="Proteomes" id="UP000320333">
    <property type="component" value="Unassembled WGS sequence"/>
</dbReference>
<evidence type="ECO:0000256" key="6">
    <source>
        <dbReference type="ARBA" id="ARBA00022741"/>
    </source>
</evidence>
<evidence type="ECO:0000256" key="10">
    <source>
        <dbReference type="ARBA" id="ARBA00023080"/>
    </source>
</evidence>
<feature type="binding site" evidence="11">
    <location>
        <position position="650"/>
    </location>
    <ligand>
        <name>ATP</name>
        <dbReference type="ChEBI" id="CHEBI:30616"/>
    </ligand>
</feature>
<dbReference type="STRING" id="246404.A0A507FK83"/>
<dbReference type="InterPro" id="IPR036850">
    <property type="entry name" value="NDK-like_dom_sf"/>
</dbReference>
<dbReference type="GO" id="GO:0006241">
    <property type="term" value="P:CTP biosynthetic process"/>
    <property type="evidence" value="ECO:0007669"/>
    <property type="project" value="InterPro"/>
</dbReference>
<dbReference type="SUPFAM" id="SSF54919">
    <property type="entry name" value="Nucleoside diphosphate kinase, NDK"/>
    <property type="match status" value="4"/>
</dbReference>